<dbReference type="GO" id="GO:0016740">
    <property type="term" value="F:transferase activity"/>
    <property type="evidence" value="ECO:0007669"/>
    <property type="project" value="UniProtKB-KW"/>
</dbReference>
<dbReference type="PANTHER" id="PTHR31528">
    <property type="entry name" value="4-AMINO-5-HYDROXYMETHYL-2-METHYLPYRIMIDINE PHOSPHATE SYNTHASE THI11-RELATED"/>
    <property type="match status" value="1"/>
</dbReference>
<organism evidence="13 14">
    <name type="scientific">Limnospira indica PCC 8005</name>
    <dbReference type="NCBI Taxonomy" id="376219"/>
    <lineage>
        <taxon>Bacteria</taxon>
        <taxon>Bacillati</taxon>
        <taxon>Cyanobacteriota</taxon>
        <taxon>Cyanophyceae</taxon>
        <taxon>Oscillatoriophycideae</taxon>
        <taxon>Oscillatoriales</taxon>
        <taxon>Sirenicapillariaceae</taxon>
        <taxon>Limnospira</taxon>
    </lineage>
</organism>
<dbReference type="Pfam" id="PF09084">
    <property type="entry name" value="NMT1"/>
    <property type="match status" value="1"/>
</dbReference>
<protein>
    <recommendedName>
        <fullName evidence="10">Thiamine pyrimidine synthase</fullName>
    </recommendedName>
</protein>
<comment type="catalytic activity">
    <reaction evidence="11">
        <text>N(6)-(pyridoxal phosphate)-L-lysyl-[4-amino-5-hydroxymethyl-2-methylpyrimidine phosphate synthase] + L-histidyl-[4-amino-5-hydroxymethyl-2-methylpyrimidine phosphate synthase] + 2 Fe(3+) + 4 H2O = L-lysyl-[4-amino-5-hydroxymethyl-2-methylpyrimidine phosphate synthase] + (2S)-2-amino-5-hydroxy-4-oxopentanoyl-[4-amino-5-hydroxymethyl-2-methylpyrimidine phosphate synthase] + 4-amino-2-methyl-5-(phosphooxymethyl)pyrimidine + 3-oxopropanoate + 2 Fe(2+) + 2 H(+)</text>
        <dbReference type="Rhea" id="RHEA:65756"/>
        <dbReference type="Rhea" id="RHEA-COMP:16892"/>
        <dbReference type="Rhea" id="RHEA-COMP:16893"/>
        <dbReference type="Rhea" id="RHEA-COMP:16894"/>
        <dbReference type="Rhea" id="RHEA-COMP:16895"/>
        <dbReference type="ChEBI" id="CHEBI:15377"/>
        <dbReference type="ChEBI" id="CHEBI:15378"/>
        <dbReference type="ChEBI" id="CHEBI:29033"/>
        <dbReference type="ChEBI" id="CHEBI:29034"/>
        <dbReference type="ChEBI" id="CHEBI:29969"/>
        <dbReference type="ChEBI" id="CHEBI:29979"/>
        <dbReference type="ChEBI" id="CHEBI:33190"/>
        <dbReference type="ChEBI" id="CHEBI:58354"/>
        <dbReference type="ChEBI" id="CHEBI:143915"/>
        <dbReference type="ChEBI" id="CHEBI:157692"/>
    </reaction>
    <physiologicalReaction direction="left-to-right" evidence="11">
        <dbReference type="Rhea" id="RHEA:65757"/>
    </physiologicalReaction>
</comment>
<keyword evidence="9" id="KW-0408">Iron</keyword>
<comment type="function">
    <text evidence="1">Responsible for the formation of the pyrimidine heterocycle in the thiamine biosynthesis pathway. Catalyzes the formation of hydroxymethylpyrimidine phosphate (HMP-P) from histidine and pyridoxal phosphate (PLP). The protein uses PLP and the active site histidine to form HMP-P, generating an inactive enzyme. The enzyme can only undergo a single turnover, which suggests it is a suicide enzyme.</text>
</comment>
<evidence type="ECO:0000256" key="7">
    <source>
        <dbReference type="ARBA" id="ARBA00022898"/>
    </source>
</evidence>
<keyword evidence="14" id="KW-1185">Reference proteome</keyword>
<dbReference type="GO" id="GO:0009228">
    <property type="term" value="P:thiamine biosynthetic process"/>
    <property type="evidence" value="ECO:0007669"/>
    <property type="project" value="UniProtKB-KW"/>
</dbReference>
<evidence type="ECO:0000313" key="13">
    <source>
        <dbReference type="EMBL" id="CDM98466.1"/>
    </source>
</evidence>
<dbReference type="InterPro" id="IPR015168">
    <property type="entry name" value="SsuA/THI5"/>
</dbReference>
<keyword evidence="8" id="KW-0784">Thiamine biosynthesis</keyword>
<name>A0A9P1P1X2_9CYAN</name>
<evidence type="ECO:0000313" key="14">
    <source>
        <dbReference type="Proteomes" id="UP000032946"/>
    </source>
</evidence>
<dbReference type="RefSeq" id="WP_008056299.1">
    <property type="nucleotide sequence ID" value="NZ_FO818640.1"/>
</dbReference>
<comment type="subunit">
    <text evidence="4">Homodimer.</text>
</comment>
<evidence type="ECO:0000256" key="3">
    <source>
        <dbReference type="ARBA" id="ARBA00009406"/>
    </source>
</evidence>
<sequence length="341" mass="37834">MIINRRQFLKTSAFLGGSLLLDKLRGPAAVAANELATHPDKIIMQLDWKYNAQFAGVLLADYYNLYKSSGLAVEIRPGETAMIVTNQVAKNPGIIGCGEQDIIMNAQIAGQPIKAIATMFQNSPLGLMSMPNSQIYDLQDLIGKRVGMEGESYSIMQMAMGYDNIPSHEIKIILVSGEEKHDLLLRGEVDAVQCYIVDEPIGFAAKTGITPNIIKFSDYGYDAYVQVIFAHNELLQYHPEIVQKFLEVTFAGWRLALDDVEKAAKIIVNNYAEPGGEYDDLDYQIASLKQVANYVTGGLTDKNLGKINSDRWQSMAAKFEKYGIINDVPLFSNSVDDRFIN</sequence>
<dbReference type="AlphaFoldDB" id="A0A9P1P1X2"/>
<feature type="domain" description="SsuA/THI5-like" evidence="12">
    <location>
        <begin position="51"/>
        <end position="262"/>
    </location>
</feature>
<evidence type="ECO:0000259" key="12">
    <source>
        <dbReference type="Pfam" id="PF09084"/>
    </source>
</evidence>
<evidence type="ECO:0000256" key="2">
    <source>
        <dbReference type="ARBA" id="ARBA00004948"/>
    </source>
</evidence>
<keyword evidence="6" id="KW-0479">Metal-binding</keyword>
<dbReference type="Proteomes" id="UP000032946">
    <property type="component" value="Chromosome"/>
</dbReference>
<dbReference type="SUPFAM" id="SSF53850">
    <property type="entry name" value="Periplasmic binding protein-like II"/>
    <property type="match status" value="1"/>
</dbReference>
<reference evidence="13 14" key="1">
    <citation type="submission" date="2014-02" db="EMBL/GenBank/DDBJ databases">
        <authorList>
            <person name="Genoscope - CEA"/>
        </authorList>
    </citation>
    <scope>NUCLEOTIDE SEQUENCE [LARGE SCALE GENOMIC DNA]</scope>
    <source>
        <strain evidence="13 14">PCC 8005</strain>
    </source>
</reference>
<evidence type="ECO:0000256" key="5">
    <source>
        <dbReference type="ARBA" id="ARBA00022679"/>
    </source>
</evidence>
<accession>A0A9P1P1X2</accession>
<evidence type="ECO:0000256" key="8">
    <source>
        <dbReference type="ARBA" id="ARBA00022977"/>
    </source>
</evidence>
<gene>
    <name evidence="13" type="ORF">ARTHRO_61067</name>
</gene>
<evidence type="ECO:0000256" key="6">
    <source>
        <dbReference type="ARBA" id="ARBA00022723"/>
    </source>
</evidence>
<dbReference type="EMBL" id="FO818640">
    <property type="protein sequence ID" value="CDM98466.1"/>
    <property type="molecule type" value="Genomic_DNA"/>
</dbReference>
<evidence type="ECO:0000256" key="11">
    <source>
        <dbReference type="ARBA" id="ARBA00048179"/>
    </source>
</evidence>
<keyword evidence="7" id="KW-0663">Pyridoxal phosphate</keyword>
<evidence type="ECO:0000256" key="4">
    <source>
        <dbReference type="ARBA" id="ARBA00011738"/>
    </source>
</evidence>
<comment type="pathway">
    <text evidence="2">Cofactor biosynthesis; thiamine diphosphate biosynthesis.</text>
</comment>
<dbReference type="Gene3D" id="3.40.190.10">
    <property type="entry name" value="Periplasmic binding protein-like II"/>
    <property type="match status" value="2"/>
</dbReference>
<proteinExistence type="inferred from homology"/>
<keyword evidence="5" id="KW-0808">Transferase</keyword>
<comment type="similarity">
    <text evidence="3">Belongs to the NMT1/THI5 family.</text>
</comment>
<evidence type="ECO:0000256" key="10">
    <source>
        <dbReference type="ARBA" id="ARBA00033171"/>
    </source>
</evidence>
<dbReference type="InterPro" id="IPR027939">
    <property type="entry name" value="NMT1/THI5"/>
</dbReference>
<evidence type="ECO:0000256" key="1">
    <source>
        <dbReference type="ARBA" id="ARBA00003469"/>
    </source>
</evidence>
<dbReference type="PROSITE" id="PS51318">
    <property type="entry name" value="TAT"/>
    <property type="match status" value="1"/>
</dbReference>
<evidence type="ECO:0000256" key="9">
    <source>
        <dbReference type="ARBA" id="ARBA00023004"/>
    </source>
</evidence>
<dbReference type="GO" id="GO:0046872">
    <property type="term" value="F:metal ion binding"/>
    <property type="evidence" value="ECO:0007669"/>
    <property type="project" value="UniProtKB-KW"/>
</dbReference>
<dbReference type="PANTHER" id="PTHR31528:SF1">
    <property type="entry name" value="4-AMINO-5-HYDROXYMETHYL-2-METHYLPYRIMIDINE PHOSPHATE SYNTHASE THI11-RELATED"/>
    <property type="match status" value="1"/>
</dbReference>
<dbReference type="InterPro" id="IPR006311">
    <property type="entry name" value="TAT_signal"/>
</dbReference>